<dbReference type="Pfam" id="PF11716">
    <property type="entry name" value="MDMPI_N"/>
    <property type="match status" value="1"/>
</dbReference>
<proteinExistence type="predicted"/>
<evidence type="ECO:0000259" key="1">
    <source>
        <dbReference type="Pfam" id="PF07398"/>
    </source>
</evidence>
<organism evidence="3 4">
    <name type="scientific">Actinocrispum wychmicini</name>
    <dbReference type="NCBI Taxonomy" id="1213861"/>
    <lineage>
        <taxon>Bacteria</taxon>
        <taxon>Bacillati</taxon>
        <taxon>Actinomycetota</taxon>
        <taxon>Actinomycetes</taxon>
        <taxon>Pseudonocardiales</taxon>
        <taxon>Pseudonocardiaceae</taxon>
        <taxon>Actinocrispum</taxon>
    </lineage>
</organism>
<dbReference type="InterPro" id="IPR017517">
    <property type="entry name" value="Maleyloyr_isom"/>
</dbReference>
<dbReference type="SUPFAM" id="SSF109854">
    <property type="entry name" value="DinB/YfiT-like putative metalloenzymes"/>
    <property type="match status" value="1"/>
</dbReference>
<dbReference type="SUPFAM" id="SSF55718">
    <property type="entry name" value="SCP-like"/>
    <property type="match status" value="1"/>
</dbReference>
<gene>
    <name evidence="3" type="ORF">EV192_11563</name>
</gene>
<keyword evidence="4" id="KW-1185">Reference proteome</keyword>
<dbReference type="InterPro" id="IPR024344">
    <property type="entry name" value="MDMPI_metal-binding"/>
</dbReference>
<reference evidence="3 4" key="1">
    <citation type="submission" date="2019-03" db="EMBL/GenBank/DDBJ databases">
        <title>Genomic Encyclopedia of Type Strains, Phase IV (KMG-IV): sequencing the most valuable type-strain genomes for metagenomic binning, comparative biology and taxonomic classification.</title>
        <authorList>
            <person name="Goeker M."/>
        </authorList>
    </citation>
    <scope>NUCLEOTIDE SEQUENCE [LARGE SCALE GENOMIC DNA]</scope>
    <source>
        <strain evidence="3 4">DSM 45934</strain>
    </source>
</reference>
<dbReference type="RefSeq" id="WP_132125200.1">
    <property type="nucleotide sequence ID" value="NZ_SLWS01000015.1"/>
</dbReference>
<feature type="domain" description="MDMPI C-terminal" evidence="1">
    <location>
        <begin position="161"/>
        <end position="255"/>
    </location>
</feature>
<evidence type="ECO:0000313" key="4">
    <source>
        <dbReference type="Proteomes" id="UP000295680"/>
    </source>
</evidence>
<dbReference type="AlphaFoldDB" id="A0A4R2IVR3"/>
<dbReference type="InterPro" id="IPR010872">
    <property type="entry name" value="MDMPI_C-term_domain"/>
</dbReference>
<sequence length="265" mass="28708">MKDTLVKALVDEWTAIDGLLTALPPADWAKPTALPGWSVQDVVSHIVGGELGLAGQQPPVTKKSFAHVRNDIGTINEYWVDWLRAESPDEVHARFRSATTQRAQVLQDMTSEDFDAPSWTPAGQGTYGRFMRIRLFDCWMHEQDIREAVGHQGNESGPSAEISLDEITAALGYIVGKRAAAPAGASVTFHLTGPVERALHVLVDGRAKVVDSLPGPATVTLVLTSSLFARLCGGRTPVGERVAEIHFDGDRELGERVAHALPFTI</sequence>
<protein>
    <submittedName>
        <fullName evidence="3">Uncharacterized protein (TIGR03083 family)</fullName>
    </submittedName>
</protein>
<dbReference type="OrthoDB" id="154293at2"/>
<evidence type="ECO:0000313" key="3">
    <source>
        <dbReference type="EMBL" id="TCO48842.1"/>
    </source>
</evidence>
<evidence type="ECO:0000259" key="2">
    <source>
        <dbReference type="Pfam" id="PF11716"/>
    </source>
</evidence>
<dbReference type="GO" id="GO:0046872">
    <property type="term" value="F:metal ion binding"/>
    <property type="evidence" value="ECO:0007669"/>
    <property type="project" value="InterPro"/>
</dbReference>
<dbReference type="InterPro" id="IPR036527">
    <property type="entry name" value="SCP2_sterol-bd_dom_sf"/>
</dbReference>
<feature type="domain" description="Mycothiol-dependent maleylpyruvate isomerase metal-binding" evidence="2">
    <location>
        <begin position="11"/>
        <end position="146"/>
    </location>
</feature>
<dbReference type="Gene3D" id="1.20.120.450">
    <property type="entry name" value="dinb family like domain"/>
    <property type="match status" value="1"/>
</dbReference>
<comment type="caution">
    <text evidence="3">The sequence shown here is derived from an EMBL/GenBank/DDBJ whole genome shotgun (WGS) entry which is preliminary data.</text>
</comment>
<accession>A0A4R2IVR3</accession>
<dbReference type="EMBL" id="SLWS01000015">
    <property type="protein sequence ID" value="TCO48842.1"/>
    <property type="molecule type" value="Genomic_DNA"/>
</dbReference>
<dbReference type="Pfam" id="PF07398">
    <property type="entry name" value="MDMPI_C"/>
    <property type="match status" value="1"/>
</dbReference>
<name>A0A4R2IVR3_9PSEU</name>
<dbReference type="Proteomes" id="UP000295680">
    <property type="component" value="Unassembled WGS sequence"/>
</dbReference>
<dbReference type="InterPro" id="IPR034660">
    <property type="entry name" value="DinB/YfiT-like"/>
</dbReference>
<dbReference type="NCBIfam" id="TIGR03083">
    <property type="entry name" value="maleylpyruvate isomerase family mycothiol-dependent enzyme"/>
    <property type="match status" value="1"/>
</dbReference>